<evidence type="ECO:0000256" key="1">
    <source>
        <dbReference type="ARBA" id="ARBA00016068"/>
    </source>
</evidence>
<dbReference type="FunFam" id="1.20.1310.10:FF:000033">
    <property type="entry name" value="Anaphase-promoting complex subunit ApcB"/>
    <property type="match status" value="1"/>
</dbReference>
<dbReference type="Gene3D" id="3.30.230.130">
    <property type="entry name" value="Cullin, Chain C, Domain 2"/>
    <property type="match status" value="1"/>
</dbReference>
<comment type="similarity">
    <text evidence="6">Belongs to the cullin family.</text>
</comment>
<dbReference type="InterPro" id="IPR036317">
    <property type="entry name" value="Cullin_homology_sf"/>
</dbReference>
<keyword evidence="4" id="KW-0833">Ubl conjugation pathway</keyword>
<dbReference type="InterPro" id="IPR044554">
    <property type="entry name" value="ANAPC2"/>
</dbReference>
<accession>Q0CK13</accession>
<dbReference type="SUPFAM" id="SSF46785">
    <property type="entry name" value="Winged helix' DNA-binding domain"/>
    <property type="match status" value="1"/>
</dbReference>
<gene>
    <name evidence="8" type="ORF">ATEG_05971</name>
</gene>
<dbReference type="InterPro" id="IPR036390">
    <property type="entry name" value="WH_DNA-bd_sf"/>
</dbReference>
<dbReference type="PANTHER" id="PTHR45957:SF1">
    <property type="entry name" value="ANAPHASE-PROMOTING COMPLEX SUBUNIT 2"/>
    <property type="match status" value="1"/>
</dbReference>
<dbReference type="STRING" id="341663.Q0CK13"/>
<dbReference type="PROSITE" id="PS50069">
    <property type="entry name" value="CULLIN_2"/>
    <property type="match status" value="1"/>
</dbReference>
<dbReference type="VEuPathDB" id="FungiDB:ATEG_05971"/>
<protein>
    <recommendedName>
        <fullName evidence="1">Anaphase-promoting complex subunit 2</fullName>
    </recommendedName>
</protein>
<dbReference type="FunFam" id="3.30.230.130:FF:000013">
    <property type="entry name" value="Anaphase-promoting complex subunit ApcB, putative"/>
    <property type="match status" value="1"/>
</dbReference>
<dbReference type="PANTHER" id="PTHR45957">
    <property type="entry name" value="ANAPHASE-PROMOTING COMPLEX SUBUNIT 2"/>
    <property type="match status" value="1"/>
</dbReference>
<dbReference type="InterPro" id="IPR016158">
    <property type="entry name" value="Cullin_homology"/>
</dbReference>
<name>Q0CK13_ASPTN</name>
<evidence type="ECO:0000256" key="5">
    <source>
        <dbReference type="ARBA" id="ARBA00023306"/>
    </source>
</evidence>
<dbReference type="Pfam" id="PF25773">
    <property type="entry name" value="TPR_ANAPC2"/>
    <property type="match status" value="1"/>
</dbReference>
<dbReference type="GO" id="GO:0070979">
    <property type="term" value="P:protein K11-linked ubiquitination"/>
    <property type="evidence" value="ECO:0007669"/>
    <property type="project" value="TreeGrafter"/>
</dbReference>
<reference evidence="9" key="1">
    <citation type="submission" date="2005-09" db="EMBL/GenBank/DDBJ databases">
        <title>Annotation of the Aspergillus terreus NIH2624 genome.</title>
        <authorList>
            <person name="Birren B.W."/>
            <person name="Lander E.S."/>
            <person name="Galagan J.E."/>
            <person name="Nusbaum C."/>
            <person name="Devon K."/>
            <person name="Henn M."/>
            <person name="Ma L.-J."/>
            <person name="Jaffe D.B."/>
            <person name="Butler J."/>
            <person name="Alvarez P."/>
            <person name="Gnerre S."/>
            <person name="Grabherr M."/>
            <person name="Kleber M."/>
            <person name="Mauceli E.W."/>
            <person name="Brockman W."/>
            <person name="Rounsley S."/>
            <person name="Young S.K."/>
            <person name="LaButti K."/>
            <person name="Pushparaj V."/>
            <person name="DeCaprio D."/>
            <person name="Crawford M."/>
            <person name="Koehrsen M."/>
            <person name="Engels R."/>
            <person name="Montgomery P."/>
            <person name="Pearson M."/>
            <person name="Howarth C."/>
            <person name="Larson L."/>
            <person name="Luoma S."/>
            <person name="White J."/>
            <person name="Alvarado L."/>
            <person name="Kodira C.D."/>
            <person name="Zeng Q."/>
            <person name="Oleary S."/>
            <person name="Yandava C."/>
            <person name="Denning D.W."/>
            <person name="Nierman W.C."/>
            <person name="Milne T."/>
            <person name="Madden K."/>
        </authorList>
    </citation>
    <scope>NUCLEOTIDE SEQUENCE [LARGE SCALE GENOMIC DNA]</scope>
    <source>
        <strain evidence="9">NIH 2624 / FGSC A1156</strain>
    </source>
</reference>
<evidence type="ECO:0000259" key="7">
    <source>
        <dbReference type="PROSITE" id="PS50069"/>
    </source>
</evidence>
<proteinExistence type="inferred from homology"/>
<dbReference type="InterPro" id="IPR014786">
    <property type="entry name" value="ANAPC2_C"/>
</dbReference>
<dbReference type="EMBL" id="CH476601">
    <property type="protein sequence ID" value="EAU33732.1"/>
    <property type="molecule type" value="Genomic_DNA"/>
</dbReference>
<dbReference type="AlphaFoldDB" id="Q0CK13"/>
<dbReference type="SUPFAM" id="SSF75632">
    <property type="entry name" value="Cullin homology domain"/>
    <property type="match status" value="1"/>
</dbReference>
<dbReference type="GO" id="GO:0007091">
    <property type="term" value="P:metaphase/anaphase transition of mitotic cell cycle"/>
    <property type="evidence" value="ECO:0007669"/>
    <property type="project" value="TreeGrafter"/>
</dbReference>
<dbReference type="HOGENOM" id="CLU_007149_0_0_1"/>
<keyword evidence="3" id="KW-0498">Mitosis</keyword>
<evidence type="ECO:0000256" key="2">
    <source>
        <dbReference type="ARBA" id="ARBA00022618"/>
    </source>
</evidence>
<dbReference type="Gene3D" id="1.20.1310.10">
    <property type="entry name" value="Cullin Repeats"/>
    <property type="match status" value="1"/>
</dbReference>
<dbReference type="RefSeq" id="XP_001215149.1">
    <property type="nucleotide sequence ID" value="XM_001215149.1"/>
</dbReference>
<dbReference type="eggNOG" id="KOG2165">
    <property type="taxonomic scope" value="Eukaryota"/>
</dbReference>
<dbReference type="Pfam" id="PF08672">
    <property type="entry name" value="ANAPC2"/>
    <property type="match status" value="1"/>
</dbReference>
<dbReference type="OMA" id="VTTWQAT"/>
<dbReference type="InterPro" id="IPR059120">
    <property type="entry name" value="Cullin-like_AB"/>
</dbReference>
<dbReference type="GO" id="GO:0005680">
    <property type="term" value="C:anaphase-promoting complex"/>
    <property type="evidence" value="ECO:0007669"/>
    <property type="project" value="TreeGrafter"/>
</dbReference>
<evidence type="ECO:0000256" key="3">
    <source>
        <dbReference type="ARBA" id="ARBA00022776"/>
    </source>
</evidence>
<keyword evidence="5" id="KW-0131">Cell cycle</keyword>
<dbReference type="InterPro" id="IPR036388">
    <property type="entry name" value="WH-like_DNA-bd_sf"/>
</dbReference>
<dbReference type="GO" id="GO:0051301">
    <property type="term" value="P:cell division"/>
    <property type="evidence" value="ECO:0007669"/>
    <property type="project" value="UniProtKB-KW"/>
</dbReference>
<keyword evidence="2" id="KW-0132">Cell division</keyword>
<dbReference type="InterPro" id="IPR057975">
    <property type="entry name" value="TPR_ANAPC2"/>
</dbReference>
<evidence type="ECO:0000313" key="9">
    <source>
        <dbReference type="Proteomes" id="UP000007963"/>
    </source>
</evidence>
<dbReference type="Gene3D" id="1.10.10.10">
    <property type="entry name" value="Winged helix-like DNA-binding domain superfamily/Winged helix DNA-binding domain"/>
    <property type="match status" value="1"/>
</dbReference>
<dbReference type="GO" id="GO:0006511">
    <property type="term" value="P:ubiquitin-dependent protein catabolic process"/>
    <property type="evidence" value="ECO:0007669"/>
    <property type="project" value="InterPro"/>
</dbReference>
<evidence type="ECO:0000256" key="4">
    <source>
        <dbReference type="ARBA" id="ARBA00022786"/>
    </source>
</evidence>
<sequence length="1242" mass="139395">MPILCCSTSRRLFHNISCPAQCIIPTSDPDAYELYPAFRWVYNKLMVAELQGIKCGPHETEPDPSLYPIFSKPIYNLGGLSAEARQINTREDYWCSHTPGHMWSALLSGGHYSTDIAVVEGNPVWFGHTRGVAGPGQTWEYWEINVLADIHVQQNITAFIQAHMAEYTGMVNMETIDGMIIEVHLRFSPQWPDIYGSWFLPSLVDLYSGRGWTGPSSAKTRAGYSVPLFDDEKYAPICSLIKPEHLQEMEREFDVSSITLGYDIAMPLKGRTRPAGGFRIAWINGFDLEKCKLARRRLQICIHNLFDMDGRPDNHHQQINKQQRQHHVPTMTSTESPVLLSRRHVFDSVFSPTSSHVYQTRPLALGPEQAQWERAWRLATSFLSLPDTGFIAPQFAHADDPQFLKLSNRHRRPSQEVRDAFHYLTLALSRGEPTPRNLFDWYSYEIRRHFLKNFRAGLYTLLDSRERDGLLQQIVHSLHLARRIYFVPLLDHLLPLLERPEQDKMLAKLRRGFHMMVAYTLPWPQVSALLTREITKDALIILGIDTLNEEEDTYEDASSVDNMEVDRPYSVSYRDWRDEPSEEARAQLMAGDDDARVNAARERLLGMLDGLQQVGMGGDKAQKVFAGVMNSLMTEFVRAAYTAQWEGPSCATQHLRYWVENVFSRLVVQVLGVINGSEIGPRDLETLDVQLSDVEKWKEIGISRLGALRTGELFDVIVEWPASSGAIEDLRQFTTHPAARLHLTQSFIAALNQRLLHPGASTVEILQLYISIIRAFNLLDPKGVLLDRIARPIRRYLRDRDDTVKVIVSGLLADPADVEGTTTGTGDTLVELSAELTKAHHSSLRNEGGELDWDDMNWVPDPVDAAPDYRKSKSSDVIGSLISLFESKEMFVKEMQTMLAERLLQKRADFDQEMSVLELLKLRFGDNALQACEVMLRDIFDSRRVDAVVRNDQGLAGIRAATLFPVTPDNNTTSRQPVPPDLPDLHAKILSHFFWPDLQAPQFRVPEPIAQLQERYATGFASLKQSRKLTWLNGIGQVTVELDLEDRLFVDEVTTWQATVIHAFDSDEADGGVKTVDQLSSELGMSAALVRSACLFWVSKRILAEVQRDTFRVLEVLPSEDEAAAGFGGAGVSDVDDTGDDQGVGAASAESAHAAADAAAAAAAKESAEAAAMEKMNLYWQFIVGMLTNQGAMPLQRIVMMLKIAVPGGFPFSNEELREFLAGMVSKGKLEIVSGGNYKIVS</sequence>
<dbReference type="SMART" id="SM00182">
    <property type="entry name" value="CULLIN"/>
    <property type="match status" value="1"/>
</dbReference>
<dbReference type="Pfam" id="PF26557">
    <property type="entry name" value="Cullin_AB"/>
    <property type="match status" value="1"/>
</dbReference>
<dbReference type="FunFam" id="1.10.10.10:FF:000409">
    <property type="entry name" value="Anaphase-promoting complex subunit ApcB"/>
    <property type="match status" value="1"/>
</dbReference>
<organism evidence="8 9">
    <name type="scientific">Aspergillus terreus (strain NIH 2624 / FGSC A1156)</name>
    <dbReference type="NCBI Taxonomy" id="341663"/>
    <lineage>
        <taxon>Eukaryota</taxon>
        <taxon>Fungi</taxon>
        <taxon>Dikarya</taxon>
        <taxon>Ascomycota</taxon>
        <taxon>Pezizomycotina</taxon>
        <taxon>Eurotiomycetes</taxon>
        <taxon>Eurotiomycetidae</taxon>
        <taxon>Eurotiales</taxon>
        <taxon>Aspergillaceae</taxon>
        <taxon>Aspergillus</taxon>
        <taxon>Aspergillus subgen. Circumdati</taxon>
    </lineage>
</organism>
<dbReference type="GO" id="GO:0031625">
    <property type="term" value="F:ubiquitin protein ligase binding"/>
    <property type="evidence" value="ECO:0007669"/>
    <property type="project" value="InterPro"/>
</dbReference>
<evidence type="ECO:0000256" key="6">
    <source>
        <dbReference type="PROSITE-ProRule" id="PRU00330"/>
    </source>
</evidence>
<evidence type="ECO:0000313" key="8">
    <source>
        <dbReference type="EMBL" id="EAU33732.1"/>
    </source>
</evidence>
<dbReference type="OrthoDB" id="5581181at2759"/>
<feature type="domain" description="Cullin family profile" evidence="7">
    <location>
        <begin position="832"/>
        <end position="1098"/>
    </location>
</feature>
<dbReference type="SMART" id="SM01013">
    <property type="entry name" value="APC2"/>
    <property type="match status" value="1"/>
</dbReference>
<dbReference type="Proteomes" id="UP000007963">
    <property type="component" value="Unassembled WGS sequence"/>
</dbReference>
<dbReference type="GeneID" id="4321373"/>